<protein>
    <submittedName>
        <fullName evidence="5">Uncharacterized protein</fullName>
    </submittedName>
</protein>
<dbReference type="InterPro" id="IPR018622">
    <property type="entry name" value="DNA_damage_chkpnt_Lcd1"/>
</dbReference>
<evidence type="ECO:0000256" key="1">
    <source>
        <dbReference type="ARBA" id="ARBA00004123"/>
    </source>
</evidence>
<reference evidence="5" key="1">
    <citation type="submission" date="2023-03" db="EMBL/GenBank/DDBJ databases">
        <title>Massive genome expansion in bonnet fungi (Mycena s.s.) driven by repeated elements and novel gene families across ecological guilds.</title>
        <authorList>
            <consortium name="Lawrence Berkeley National Laboratory"/>
            <person name="Harder C.B."/>
            <person name="Miyauchi S."/>
            <person name="Viragh M."/>
            <person name="Kuo A."/>
            <person name="Thoen E."/>
            <person name="Andreopoulos B."/>
            <person name="Lu D."/>
            <person name="Skrede I."/>
            <person name="Drula E."/>
            <person name="Henrissat B."/>
            <person name="Morin E."/>
            <person name="Kohler A."/>
            <person name="Barry K."/>
            <person name="LaButti K."/>
            <person name="Morin E."/>
            <person name="Salamov A."/>
            <person name="Lipzen A."/>
            <person name="Mereny Z."/>
            <person name="Hegedus B."/>
            <person name="Baldrian P."/>
            <person name="Stursova M."/>
            <person name="Weitz H."/>
            <person name="Taylor A."/>
            <person name="Grigoriev I.V."/>
            <person name="Nagy L.G."/>
            <person name="Martin F."/>
            <person name="Kauserud H."/>
        </authorList>
    </citation>
    <scope>NUCLEOTIDE SEQUENCE</scope>
    <source>
        <strain evidence="5">CBHHK067</strain>
    </source>
</reference>
<comment type="subcellular location">
    <subcellularLocation>
        <location evidence="1">Nucleus</location>
    </subcellularLocation>
</comment>
<dbReference type="Pfam" id="PF09798">
    <property type="entry name" value="LCD1"/>
    <property type="match status" value="1"/>
</dbReference>
<evidence type="ECO:0000256" key="4">
    <source>
        <dbReference type="SAM" id="MobiDB-lite"/>
    </source>
</evidence>
<dbReference type="Proteomes" id="UP001221757">
    <property type="component" value="Unassembled WGS sequence"/>
</dbReference>
<feature type="region of interest" description="Disordered" evidence="4">
    <location>
        <begin position="164"/>
        <end position="207"/>
    </location>
</feature>
<evidence type="ECO:0000256" key="3">
    <source>
        <dbReference type="ARBA" id="ARBA00023242"/>
    </source>
</evidence>
<accession>A0AAD7G4N0</accession>
<gene>
    <name evidence="5" type="ORF">B0H17DRAFT_1089013</name>
</gene>
<keyword evidence="6" id="KW-1185">Reference proteome</keyword>
<organism evidence="5 6">
    <name type="scientific">Mycena rosella</name>
    <name type="common">Pink bonnet</name>
    <name type="synonym">Agaricus rosellus</name>
    <dbReference type="NCBI Taxonomy" id="1033263"/>
    <lineage>
        <taxon>Eukaryota</taxon>
        <taxon>Fungi</taxon>
        <taxon>Dikarya</taxon>
        <taxon>Basidiomycota</taxon>
        <taxon>Agaricomycotina</taxon>
        <taxon>Agaricomycetes</taxon>
        <taxon>Agaricomycetidae</taxon>
        <taxon>Agaricales</taxon>
        <taxon>Marasmiineae</taxon>
        <taxon>Mycenaceae</taxon>
        <taxon>Mycena</taxon>
    </lineage>
</organism>
<evidence type="ECO:0000313" key="6">
    <source>
        <dbReference type="Proteomes" id="UP001221757"/>
    </source>
</evidence>
<dbReference type="GO" id="GO:0000077">
    <property type="term" value="P:DNA damage checkpoint signaling"/>
    <property type="evidence" value="ECO:0007669"/>
    <property type="project" value="InterPro"/>
</dbReference>
<sequence length="207" mass="22587">MKPESTEMKTEADIKTEPMVEADPITAAATALALAMGQAQRKITALENAATVAHRLVGQRDAQLADKASMLATSQSDCKSLETRAQNECTALRSQFSALQDSVGKEREAWAKERETLRTSKSGELETLKAERARLEMDQVKFAAAKSANLTSLKRTLGVMQAEVSKQERSAAGPASTKAASRKRQRVQQVQPVQDPRILPLPYDSDM</sequence>
<proteinExistence type="predicted"/>
<keyword evidence="2" id="KW-0227">DNA damage</keyword>
<feature type="compositionally biased region" description="Low complexity" evidence="4">
    <location>
        <begin position="187"/>
        <end position="197"/>
    </location>
</feature>
<dbReference type="GO" id="GO:0005634">
    <property type="term" value="C:nucleus"/>
    <property type="evidence" value="ECO:0007669"/>
    <property type="project" value="UniProtKB-SubCell"/>
</dbReference>
<evidence type="ECO:0000256" key="2">
    <source>
        <dbReference type="ARBA" id="ARBA00022763"/>
    </source>
</evidence>
<evidence type="ECO:0000313" key="5">
    <source>
        <dbReference type="EMBL" id="KAJ7667208.1"/>
    </source>
</evidence>
<dbReference type="AlphaFoldDB" id="A0AAD7G4N0"/>
<name>A0AAD7G4N0_MYCRO</name>
<comment type="caution">
    <text evidence="5">The sequence shown here is derived from an EMBL/GenBank/DDBJ whole genome shotgun (WGS) entry which is preliminary data.</text>
</comment>
<keyword evidence="3" id="KW-0539">Nucleus</keyword>
<dbReference type="EMBL" id="JARKIE010000204">
    <property type="protein sequence ID" value="KAJ7667208.1"/>
    <property type="molecule type" value="Genomic_DNA"/>
</dbReference>